<evidence type="ECO:0008006" key="4">
    <source>
        <dbReference type="Google" id="ProtNLM"/>
    </source>
</evidence>
<evidence type="ECO:0000313" key="2">
    <source>
        <dbReference type="EMBL" id="TKI55412.1"/>
    </source>
</evidence>
<proteinExistence type="predicted"/>
<dbReference type="OrthoDB" id="2461569at2"/>
<evidence type="ECO:0000313" key="3">
    <source>
        <dbReference type="Proteomes" id="UP000307841"/>
    </source>
</evidence>
<feature type="chain" id="PRO_5020615490" description="WG repeat-containing protein" evidence="1">
    <location>
        <begin position="26"/>
        <end position="411"/>
    </location>
</feature>
<dbReference type="Proteomes" id="UP000307841">
    <property type="component" value="Unassembled WGS sequence"/>
</dbReference>
<name>A0A4U2Y6J2_9BACL</name>
<dbReference type="AlphaFoldDB" id="A0A4U2Y6J2"/>
<dbReference type="EMBL" id="SZNK01000001">
    <property type="protein sequence ID" value="TKI55412.1"/>
    <property type="molecule type" value="Genomic_DNA"/>
</dbReference>
<keyword evidence="1" id="KW-0732">Signal</keyword>
<sequence>MKFSTLLKTMLILFLTFFSTLPIKAEEQQDPSREQQLPVVYQNLQIPSHLTEPFFLFTKQPLYKYDSPPKSYTMSLVSPSGKVIKSNYLAYKSEVYPLRNGYGYYFDSPFFKHMDYFLYDKQGNVKKMTTCCDIGTFKQIHGEWFTGTDYPGNLPYLYNAKTGKITKKFPDADHPYYLAEPTTKTFDPYYLPYGEMVKDAKGDEYYKMGMRNIHGKILSKPFFDEYFGYGEGWHRVKINGQTHFISNEGKIMLKPSRNYKVESNMHSGAFIVSGKLGNEEFYVLMNKKGLIASKKYAFIRPTSDGHFLAVTKTNKQYTFTKINAADKVVSPQQYVLTKPEQIKELKQTGQVFHTDSQIIANTVNNQSFNFPHQLLISPTNETVAIEYTISGTKKIGVYTHDGKLIYEEMIK</sequence>
<accession>A0A4U2Y6J2</accession>
<gene>
    <name evidence="2" type="ORF">E8L90_08115</name>
</gene>
<protein>
    <recommendedName>
        <fullName evidence="4">WG repeat-containing protein</fullName>
    </recommendedName>
</protein>
<keyword evidence="3" id="KW-1185">Reference proteome</keyword>
<feature type="signal peptide" evidence="1">
    <location>
        <begin position="1"/>
        <end position="25"/>
    </location>
</feature>
<evidence type="ECO:0000256" key="1">
    <source>
        <dbReference type="SAM" id="SignalP"/>
    </source>
</evidence>
<dbReference type="RefSeq" id="WP_137028812.1">
    <property type="nucleotide sequence ID" value="NZ_SZNK01000001.1"/>
</dbReference>
<organism evidence="2 3">
    <name type="scientific">Brevibacillus antibioticus</name>
    <dbReference type="NCBI Taxonomy" id="2570228"/>
    <lineage>
        <taxon>Bacteria</taxon>
        <taxon>Bacillati</taxon>
        <taxon>Bacillota</taxon>
        <taxon>Bacilli</taxon>
        <taxon>Bacillales</taxon>
        <taxon>Paenibacillaceae</taxon>
        <taxon>Brevibacillus</taxon>
    </lineage>
</organism>
<reference evidence="2 3" key="1">
    <citation type="submission" date="2019-04" db="EMBL/GenBank/DDBJ databases">
        <title>Whole genome sequencing of Brevibacillus sp. TGS2-1.</title>
        <authorList>
            <person name="Choi A."/>
        </authorList>
    </citation>
    <scope>NUCLEOTIDE SEQUENCE [LARGE SCALE GENOMIC DNA]</scope>
    <source>
        <strain evidence="2 3">TGS2-1</strain>
    </source>
</reference>
<comment type="caution">
    <text evidence="2">The sequence shown here is derived from an EMBL/GenBank/DDBJ whole genome shotgun (WGS) entry which is preliminary data.</text>
</comment>